<name>A0A1T4VKS5_9BACT</name>
<evidence type="ECO:0000256" key="1">
    <source>
        <dbReference type="SAM" id="Phobius"/>
    </source>
</evidence>
<evidence type="ECO:0000313" key="3">
    <source>
        <dbReference type="Proteomes" id="UP000189733"/>
    </source>
</evidence>
<dbReference type="EMBL" id="FUYA01000001">
    <property type="protein sequence ID" value="SKA65495.1"/>
    <property type="molecule type" value="Genomic_DNA"/>
</dbReference>
<proteinExistence type="predicted"/>
<organism evidence="2 3">
    <name type="scientific">Desulfobaculum bizertense DSM 18034</name>
    <dbReference type="NCBI Taxonomy" id="1121442"/>
    <lineage>
        <taxon>Bacteria</taxon>
        <taxon>Pseudomonadati</taxon>
        <taxon>Thermodesulfobacteriota</taxon>
        <taxon>Desulfovibrionia</taxon>
        <taxon>Desulfovibrionales</taxon>
        <taxon>Desulfovibrionaceae</taxon>
        <taxon>Desulfobaculum</taxon>
    </lineage>
</organism>
<protein>
    <submittedName>
        <fullName evidence="2">Uncharacterized protein</fullName>
    </submittedName>
</protein>
<keyword evidence="3" id="KW-1185">Reference proteome</keyword>
<dbReference type="AlphaFoldDB" id="A0A1T4VKS5"/>
<feature type="transmembrane region" description="Helical" evidence="1">
    <location>
        <begin position="107"/>
        <end position="127"/>
    </location>
</feature>
<keyword evidence="1" id="KW-1133">Transmembrane helix</keyword>
<evidence type="ECO:0000313" key="2">
    <source>
        <dbReference type="EMBL" id="SKA65495.1"/>
    </source>
</evidence>
<keyword evidence="1" id="KW-0472">Membrane</keyword>
<feature type="transmembrane region" description="Helical" evidence="1">
    <location>
        <begin position="64"/>
        <end position="87"/>
    </location>
</feature>
<keyword evidence="1" id="KW-0812">Transmembrane</keyword>
<gene>
    <name evidence="2" type="ORF">SAMN02745702_00560</name>
</gene>
<reference evidence="2 3" key="1">
    <citation type="submission" date="2017-02" db="EMBL/GenBank/DDBJ databases">
        <authorList>
            <person name="Peterson S.W."/>
        </authorList>
    </citation>
    <scope>NUCLEOTIDE SEQUENCE [LARGE SCALE GENOMIC DNA]</scope>
    <source>
        <strain evidence="2 3">DSM 18034</strain>
    </source>
</reference>
<dbReference type="Proteomes" id="UP000189733">
    <property type="component" value="Unassembled WGS sequence"/>
</dbReference>
<sequence length="138" mass="15604">MQRQVVAINFKKSQNETSLGKTPRKACSKSCEVCAKCIGQQQILQQGCVRVFRDVVLRKCCESVLVFLCTVSWLSCTLCRSGILFVLRCFDACGLKLGKAFEWQGFFFFQSLVCVECYFHIACLFCGKGGTQEHLIFK</sequence>
<accession>A0A1T4VKS5</accession>